<evidence type="ECO:0000313" key="2">
    <source>
        <dbReference type="Proteomes" id="UP001199206"/>
    </source>
</evidence>
<name>A0ABS8HAZ6_9XANT</name>
<sequence length="109" mass="11855">MSIDAAGKDSTLAALAALIEGDRWLNADACAVYLGLIVPDGKPNAGQPNRRGFLERVSCRQSFPAALVIGNEKKWKKSEVDRWAEDERRINRAAEPAKTLARCSKSSAI</sequence>
<gene>
    <name evidence="1" type="ORF">LL965_04325</name>
</gene>
<accession>A0ABS8HAZ6</accession>
<evidence type="ECO:0008006" key="3">
    <source>
        <dbReference type="Google" id="ProtNLM"/>
    </source>
</evidence>
<reference evidence="1 2" key="1">
    <citation type="submission" date="2021-10" db="EMBL/GenBank/DDBJ databases">
        <title>Genome sequencing of Xanthomonas strains from NCPPB.</title>
        <authorList>
            <person name="Hussein R."/>
            <person name="Harrison J."/>
            <person name="Studholme D.J."/>
            <person name="Vicente J."/>
            <person name="Grant M."/>
        </authorList>
    </citation>
    <scope>NUCLEOTIDE SEQUENCE [LARGE SCALE GENOMIC DNA]</scope>
    <source>
        <strain evidence="1 2">NCPPB 101</strain>
    </source>
</reference>
<dbReference type="Proteomes" id="UP001199206">
    <property type="component" value="Unassembled WGS sequence"/>
</dbReference>
<comment type="caution">
    <text evidence="1">The sequence shown here is derived from an EMBL/GenBank/DDBJ whole genome shotgun (WGS) entry which is preliminary data.</text>
</comment>
<evidence type="ECO:0000313" key="1">
    <source>
        <dbReference type="EMBL" id="MCC4619340.1"/>
    </source>
</evidence>
<protein>
    <recommendedName>
        <fullName evidence="3">Transcriptional regulator</fullName>
    </recommendedName>
</protein>
<keyword evidence="2" id="KW-1185">Reference proteome</keyword>
<dbReference type="EMBL" id="JAJGQJ010000005">
    <property type="protein sequence ID" value="MCC4619340.1"/>
    <property type="molecule type" value="Genomic_DNA"/>
</dbReference>
<proteinExistence type="predicted"/>
<dbReference type="RefSeq" id="WP_152527319.1">
    <property type="nucleotide sequence ID" value="NZ_CAWLZN010000001.1"/>
</dbReference>
<organism evidence="1 2">
    <name type="scientific">Xanthomonas cassavae CFBP 4642</name>
    <dbReference type="NCBI Taxonomy" id="1219375"/>
    <lineage>
        <taxon>Bacteria</taxon>
        <taxon>Pseudomonadati</taxon>
        <taxon>Pseudomonadota</taxon>
        <taxon>Gammaproteobacteria</taxon>
        <taxon>Lysobacterales</taxon>
        <taxon>Lysobacteraceae</taxon>
        <taxon>Xanthomonas</taxon>
    </lineage>
</organism>